<organism evidence="2 3">
    <name type="scientific">Colletotrichum zoysiae</name>
    <dbReference type="NCBI Taxonomy" id="1216348"/>
    <lineage>
        <taxon>Eukaryota</taxon>
        <taxon>Fungi</taxon>
        <taxon>Dikarya</taxon>
        <taxon>Ascomycota</taxon>
        <taxon>Pezizomycotina</taxon>
        <taxon>Sordariomycetes</taxon>
        <taxon>Hypocreomycetidae</taxon>
        <taxon>Glomerellales</taxon>
        <taxon>Glomerellaceae</taxon>
        <taxon>Colletotrichum</taxon>
        <taxon>Colletotrichum graminicola species complex</taxon>
    </lineage>
</organism>
<evidence type="ECO:0000313" key="2">
    <source>
        <dbReference type="EMBL" id="KAK2031815.1"/>
    </source>
</evidence>
<dbReference type="EMBL" id="MU842836">
    <property type="protein sequence ID" value="KAK2031815.1"/>
    <property type="molecule type" value="Genomic_DNA"/>
</dbReference>
<keyword evidence="3" id="KW-1185">Reference proteome</keyword>
<evidence type="ECO:0000313" key="3">
    <source>
        <dbReference type="Proteomes" id="UP001232148"/>
    </source>
</evidence>
<comment type="caution">
    <text evidence="2">The sequence shown here is derived from an EMBL/GenBank/DDBJ whole genome shotgun (WGS) entry which is preliminary data.</text>
</comment>
<reference evidence="2" key="1">
    <citation type="submission" date="2021-06" db="EMBL/GenBank/DDBJ databases">
        <title>Comparative genomics, transcriptomics and evolutionary studies reveal genomic signatures of adaptation to plant cell wall in hemibiotrophic fungi.</title>
        <authorList>
            <consortium name="DOE Joint Genome Institute"/>
            <person name="Baroncelli R."/>
            <person name="Diaz J.F."/>
            <person name="Benocci T."/>
            <person name="Peng M."/>
            <person name="Battaglia E."/>
            <person name="Haridas S."/>
            <person name="Andreopoulos W."/>
            <person name="Labutti K."/>
            <person name="Pangilinan J."/>
            <person name="Floch G.L."/>
            <person name="Makela M.R."/>
            <person name="Henrissat B."/>
            <person name="Grigoriev I.V."/>
            <person name="Crouch J.A."/>
            <person name="De Vries R.P."/>
            <person name="Sukno S.A."/>
            <person name="Thon M.R."/>
        </authorList>
    </citation>
    <scope>NUCLEOTIDE SEQUENCE</scope>
    <source>
        <strain evidence="2">MAFF235873</strain>
    </source>
</reference>
<dbReference type="AlphaFoldDB" id="A0AAD9M7D3"/>
<dbReference type="Proteomes" id="UP001232148">
    <property type="component" value="Unassembled WGS sequence"/>
</dbReference>
<gene>
    <name evidence="2" type="ORF">LX32DRAFT_636845</name>
</gene>
<evidence type="ECO:0000256" key="1">
    <source>
        <dbReference type="SAM" id="MobiDB-lite"/>
    </source>
</evidence>
<feature type="region of interest" description="Disordered" evidence="1">
    <location>
        <begin position="63"/>
        <end position="83"/>
    </location>
</feature>
<protein>
    <submittedName>
        <fullName evidence="2">Uncharacterized protein</fullName>
    </submittedName>
</protein>
<accession>A0AAD9M7D3</accession>
<proteinExistence type="predicted"/>
<sequence length="187" mass="20574">MAFLSGRDVLCDPSHKVSDYPGKRLPKHRHWLYGFAATSRSTWQGREGLGGWHLCDLTEESKATRTPTATSGRGNGPYTVAPNSEGWSALGSVDGTDRAIEFASIQGHREKSVGISACKVPRPLHLDTRNRRGVGPNYLKSSFRSGARHLSLSPPGHMTAASMQARHREHISPSRLFLVGRHRGIRK</sequence>
<name>A0AAD9M7D3_9PEZI</name>